<dbReference type="VEuPathDB" id="FungiDB:CPAG_02325"/>
<dbReference type="Proteomes" id="UP000054567">
    <property type="component" value="Unassembled WGS sequence"/>
</dbReference>
<dbReference type="EMBL" id="DS268109">
    <property type="protein sequence ID" value="KMM65984.1"/>
    <property type="molecule type" value="Genomic_DNA"/>
</dbReference>
<proteinExistence type="predicted"/>
<reference evidence="1 2" key="1">
    <citation type="submission" date="2007-06" db="EMBL/GenBank/DDBJ databases">
        <title>The Genome Sequence of Coccidioides posadasii RMSCC_3488.</title>
        <authorList>
            <consortium name="Coccidioides Genome Resources Consortium"/>
            <consortium name="The Broad Institute Genome Sequencing Platform"/>
            <person name="Henn M.R."/>
            <person name="Sykes S."/>
            <person name="Young S."/>
            <person name="Jaffe D."/>
            <person name="Berlin A."/>
            <person name="Alvarez P."/>
            <person name="Butler J."/>
            <person name="Gnerre S."/>
            <person name="Grabherr M."/>
            <person name="Mauceli E."/>
            <person name="Brockman W."/>
            <person name="Kodira C."/>
            <person name="Alvarado L."/>
            <person name="Zeng Q."/>
            <person name="Crawford M."/>
            <person name="Antoine C."/>
            <person name="Devon K."/>
            <person name="Galgiani J."/>
            <person name="Orsborn K."/>
            <person name="Lewis M.L."/>
            <person name="Nusbaum C."/>
            <person name="Galagan J."/>
            <person name="Birren B."/>
        </authorList>
    </citation>
    <scope>NUCLEOTIDE SEQUENCE [LARGE SCALE GENOMIC DNA]</scope>
    <source>
        <strain evidence="1 2">RMSCC 3488</strain>
    </source>
</reference>
<sequence length="100" mass="11145">MANKEQEELGYEEGLLHTKLLNTFANNHQILASPRAWSIAVLSSSLPSLNDNRTETAPFHEDQCGSETGKGPAMHWIYGTLRFVPVRSLSSIFSKKRQSA</sequence>
<reference evidence="2" key="2">
    <citation type="journal article" date="2009" name="Genome Res.">
        <title>Comparative genomic analyses of the human fungal pathogens Coccidioides and their relatives.</title>
        <authorList>
            <person name="Sharpton T.J."/>
            <person name="Stajich J.E."/>
            <person name="Rounsley S.D."/>
            <person name="Gardner M.J."/>
            <person name="Wortman J.R."/>
            <person name="Jordar V.S."/>
            <person name="Maiti R."/>
            <person name="Kodira C.D."/>
            <person name="Neafsey D.E."/>
            <person name="Zeng Q."/>
            <person name="Hung C.-Y."/>
            <person name="McMahan C."/>
            <person name="Muszewska A."/>
            <person name="Grynberg M."/>
            <person name="Mandel M.A."/>
            <person name="Kellner E.M."/>
            <person name="Barker B.M."/>
            <person name="Galgiani J.N."/>
            <person name="Orbach M.J."/>
            <person name="Kirkland T.N."/>
            <person name="Cole G.T."/>
            <person name="Henn M.R."/>
            <person name="Birren B.W."/>
            <person name="Taylor J.W."/>
        </authorList>
    </citation>
    <scope>NUCLEOTIDE SEQUENCE [LARGE SCALE GENOMIC DNA]</scope>
    <source>
        <strain evidence="2">RMSCC 3488</strain>
    </source>
</reference>
<name>A0A0J6FAL5_COCPO</name>
<gene>
    <name evidence="1" type="ORF">CPAG_02325</name>
</gene>
<reference evidence="2" key="3">
    <citation type="journal article" date="2010" name="Genome Res.">
        <title>Population genomic sequencing of Coccidioides fungi reveals recent hybridization and transposon control.</title>
        <authorList>
            <person name="Neafsey D.E."/>
            <person name="Barker B.M."/>
            <person name="Sharpton T.J."/>
            <person name="Stajich J.E."/>
            <person name="Park D.J."/>
            <person name="Whiston E."/>
            <person name="Hung C.-Y."/>
            <person name="McMahan C."/>
            <person name="White J."/>
            <person name="Sykes S."/>
            <person name="Heiman D."/>
            <person name="Young S."/>
            <person name="Zeng Q."/>
            <person name="Abouelleil A."/>
            <person name="Aftuck L."/>
            <person name="Bessette D."/>
            <person name="Brown A."/>
            <person name="FitzGerald M."/>
            <person name="Lui A."/>
            <person name="Macdonald J.P."/>
            <person name="Priest M."/>
            <person name="Orbach M.J."/>
            <person name="Galgiani J.N."/>
            <person name="Kirkland T.N."/>
            <person name="Cole G.T."/>
            <person name="Birren B.W."/>
            <person name="Henn M.R."/>
            <person name="Taylor J.W."/>
            <person name="Rounsley S.D."/>
        </authorList>
    </citation>
    <scope>NUCLEOTIDE SEQUENCE [LARGE SCALE GENOMIC DNA]</scope>
    <source>
        <strain evidence="2">RMSCC 3488</strain>
    </source>
</reference>
<accession>A0A0J6FAL5</accession>
<evidence type="ECO:0000313" key="2">
    <source>
        <dbReference type="Proteomes" id="UP000054567"/>
    </source>
</evidence>
<dbReference type="AlphaFoldDB" id="A0A0J6FAL5"/>
<organism evidence="1 2">
    <name type="scientific">Coccidioides posadasii RMSCC 3488</name>
    <dbReference type="NCBI Taxonomy" id="454284"/>
    <lineage>
        <taxon>Eukaryota</taxon>
        <taxon>Fungi</taxon>
        <taxon>Dikarya</taxon>
        <taxon>Ascomycota</taxon>
        <taxon>Pezizomycotina</taxon>
        <taxon>Eurotiomycetes</taxon>
        <taxon>Eurotiomycetidae</taxon>
        <taxon>Onygenales</taxon>
        <taxon>Onygenaceae</taxon>
        <taxon>Coccidioides</taxon>
    </lineage>
</organism>
<protein>
    <submittedName>
        <fullName evidence="1">Uncharacterized protein</fullName>
    </submittedName>
</protein>
<evidence type="ECO:0000313" key="1">
    <source>
        <dbReference type="EMBL" id="KMM65984.1"/>
    </source>
</evidence>